<dbReference type="AlphaFoldDB" id="A0A2Z7CT15"/>
<gene>
    <name evidence="2" type="ORF">F511_42038</name>
</gene>
<reference evidence="2 3" key="1">
    <citation type="journal article" date="2015" name="Proc. Natl. Acad. Sci. U.S.A.">
        <title>The resurrection genome of Boea hygrometrica: A blueprint for survival of dehydration.</title>
        <authorList>
            <person name="Xiao L."/>
            <person name="Yang G."/>
            <person name="Zhang L."/>
            <person name="Yang X."/>
            <person name="Zhao S."/>
            <person name="Ji Z."/>
            <person name="Zhou Q."/>
            <person name="Hu M."/>
            <person name="Wang Y."/>
            <person name="Chen M."/>
            <person name="Xu Y."/>
            <person name="Jin H."/>
            <person name="Xiao X."/>
            <person name="Hu G."/>
            <person name="Bao F."/>
            <person name="Hu Y."/>
            <person name="Wan P."/>
            <person name="Li L."/>
            <person name="Deng X."/>
            <person name="Kuang T."/>
            <person name="Xiang C."/>
            <person name="Zhu J.K."/>
            <person name="Oliver M.J."/>
            <person name="He Y."/>
        </authorList>
    </citation>
    <scope>NUCLEOTIDE SEQUENCE [LARGE SCALE GENOMIC DNA]</scope>
    <source>
        <strain evidence="3">cv. XS01</strain>
    </source>
</reference>
<sequence length="85" mass="9433">MKLISKGIETASAVRHAPPRTHGSNSPTLMHAIAPLVIIRAAQKQSGEVQTSSDEFIVDDVEDEDEDEEEEMWRQKSVRSLTSSK</sequence>
<dbReference type="EMBL" id="KQ992708">
    <property type="protein sequence ID" value="KZV49868.1"/>
    <property type="molecule type" value="Genomic_DNA"/>
</dbReference>
<protein>
    <submittedName>
        <fullName evidence="2">Uncharacterized protein</fullName>
    </submittedName>
</protein>
<feature type="compositionally biased region" description="Acidic residues" evidence="1">
    <location>
        <begin position="56"/>
        <end position="71"/>
    </location>
</feature>
<name>A0A2Z7CT15_9LAMI</name>
<dbReference type="Proteomes" id="UP000250235">
    <property type="component" value="Unassembled WGS sequence"/>
</dbReference>
<feature type="region of interest" description="Disordered" evidence="1">
    <location>
        <begin position="44"/>
        <end position="85"/>
    </location>
</feature>
<accession>A0A2Z7CT15</accession>
<evidence type="ECO:0000256" key="1">
    <source>
        <dbReference type="SAM" id="MobiDB-lite"/>
    </source>
</evidence>
<feature type="region of interest" description="Disordered" evidence="1">
    <location>
        <begin position="1"/>
        <end position="29"/>
    </location>
</feature>
<evidence type="ECO:0000313" key="2">
    <source>
        <dbReference type="EMBL" id="KZV49868.1"/>
    </source>
</evidence>
<feature type="compositionally biased region" description="Polar residues" evidence="1">
    <location>
        <begin position="44"/>
        <end position="54"/>
    </location>
</feature>
<evidence type="ECO:0000313" key="3">
    <source>
        <dbReference type="Proteomes" id="UP000250235"/>
    </source>
</evidence>
<proteinExistence type="predicted"/>
<organism evidence="2 3">
    <name type="scientific">Dorcoceras hygrometricum</name>
    <dbReference type="NCBI Taxonomy" id="472368"/>
    <lineage>
        <taxon>Eukaryota</taxon>
        <taxon>Viridiplantae</taxon>
        <taxon>Streptophyta</taxon>
        <taxon>Embryophyta</taxon>
        <taxon>Tracheophyta</taxon>
        <taxon>Spermatophyta</taxon>
        <taxon>Magnoliopsida</taxon>
        <taxon>eudicotyledons</taxon>
        <taxon>Gunneridae</taxon>
        <taxon>Pentapetalae</taxon>
        <taxon>asterids</taxon>
        <taxon>lamiids</taxon>
        <taxon>Lamiales</taxon>
        <taxon>Gesneriaceae</taxon>
        <taxon>Didymocarpoideae</taxon>
        <taxon>Trichosporeae</taxon>
        <taxon>Loxocarpinae</taxon>
        <taxon>Dorcoceras</taxon>
    </lineage>
</organism>
<keyword evidence="3" id="KW-1185">Reference proteome</keyword>